<evidence type="ECO:0000313" key="2">
    <source>
        <dbReference type="Proteomes" id="UP000828390"/>
    </source>
</evidence>
<name>A0A9D4BHN0_DREPO</name>
<dbReference type="AlphaFoldDB" id="A0A9D4BHN0"/>
<sequence length="107" mass="12498">MRIKRIHLFFHNRTVETRFKVSLLVPLKKIITSQTESPEIEALILDGAVIVNMLKSRFCKTLEDYAKNVFLPYIDNQLMTCSRFDVVWDEYRQGSLKASTLTSVEKE</sequence>
<dbReference type="Proteomes" id="UP000828390">
    <property type="component" value="Unassembled WGS sequence"/>
</dbReference>
<organism evidence="1 2">
    <name type="scientific">Dreissena polymorpha</name>
    <name type="common">Zebra mussel</name>
    <name type="synonym">Mytilus polymorpha</name>
    <dbReference type="NCBI Taxonomy" id="45954"/>
    <lineage>
        <taxon>Eukaryota</taxon>
        <taxon>Metazoa</taxon>
        <taxon>Spiralia</taxon>
        <taxon>Lophotrochozoa</taxon>
        <taxon>Mollusca</taxon>
        <taxon>Bivalvia</taxon>
        <taxon>Autobranchia</taxon>
        <taxon>Heteroconchia</taxon>
        <taxon>Euheterodonta</taxon>
        <taxon>Imparidentia</taxon>
        <taxon>Neoheterodontei</taxon>
        <taxon>Myida</taxon>
        <taxon>Dreissenoidea</taxon>
        <taxon>Dreissenidae</taxon>
        <taxon>Dreissena</taxon>
    </lineage>
</organism>
<keyword evidence="2" id="KW-1185">Reference proteome</keyword>
<reference evidence="1" key="1">
    <citation type="journal article" date="2019" name="bioRxiv">
        <title>The Genome of the Zebra Mussel, Dreissena polymorpha: A Resource for Invasive Species Research.</title>
        <authorList>
            <person name="McCartney M.A."/>
            <person name="Auch B."/>
            <person name="Kono T."/>
            <person name="Mallez S."/>
            <person name="Zhang Y."/>
            <person name="Obille A."/>
            <person name="Becker A."/>
            <person name="Abrahante J.E."/>
            <person name="Garbe J."/>
            <person name="Badalamenti J.P."/>
            <person name="Herman A."/>
            <person name="Mangelson H."/>
            <person name="Liachko I."/>
            <person name="Sullivan S."/>
            <person name="Sone E.D."/>
            <person name="Koren S."/>
            <person name="Silverstein K.A.T."/>
            <person name="Beckman K.B."/>
            <person name="Gohl D.M."/>
        </authorList>
    </citation>
    <scope>NUCLEOTIDE SEQUENCE</scope>
    <source>
        <strain evidence="1">Duluth1</strain>
        <tissue evidence="1">Whole animal</tissue>
    </source>
</reference>
<accession>A0A9D4BHN0</accession>
<proteinExistence type="predicted"/>
<reference evidence="1" key="2">
    <citation type="submission" date="2020-11" db="EMBL/GenBank/DDBJ databases">
        <authorList>
            <person name="McCartney M.A."/>
            <person name="Auch B."/>
            <person name="Kono T."/>
            <person name="Mallez S."/>
            <person name="Becker A."/>
            <person name="Gohl D.M."/>
            <person name="Silverstein K.A.T."/>
            <person name="Koren S."/>
            <person name="Bechman K.B."/>
            <person name="Herman A."/>
            <person name="Abrahante J.E."/>
            <person name="Garbe J."/>
        </authorList>
    </citation>
    <scope>NUCLEOTIDE SEQUENCE</scope>
    <source>
        <strain evidence="1">Duluth1</strain>
        <tissue evidence="1">Whole animal</tissue>
    </source>
</reference>
<protein>
    <submittedName>
        <fullName evidence="1">Uncharacterized protein</fullName>
    </submittedName>
</protein>
<comment type="caution">
    <text evidence="1">The sequence shown here is derived from an EMBL/GenBank/DDBJ whole genome shotgun (WGS) entry which is preliminary data.</text>
</comment>
<evidence type="ECO:0000313" key="1">
    <source>
        <dbReference type="EMBL" id="KAH3695920.1"/>
    </source>
</evidence>
<gene>
    <name evidence="1" type="ORF">DPMN_083379</name>
</gene>
<dbReference type="EMBL" id="JAIWYP010000016">
    <property type="protein sequence ID" value="KAH3695920.1"/>
    <property type="molecule type" value="Genomic_DNA"/>
</dbReference>